<dbReference type="NCBIfam" id="TIGR02999">
    <property type="entry name" value="Sig-70_X6"/>
    <property type="match status" value="1"/>
</dbReference>
<proteinExistence type="predicted"/>
<evidence type="ECO:0000313" key="3">
    <source>
        <dbReference type="Proteomes" id="UP000241074"/>
    </source>
</evidence>
<dbReference type="SUPFAM" id="SSF88659">
    <property type="entry name" value="Sigma3 and sigma4 domains of RNA polymerase sigma factors"/>
    <property type="match status" value="1"/>
</dbReference>
<dbReference type="EMBL" id="CP027860">
    <property type="protein sequence ID" value="AVP98538.1"/>
    <property type="molecule type" value="Genomic_DNA"/>
</dbReference>
<evidence type="ECO:0000313" key="2">
    <source>
        <dbReference type="EMBL" id="AVP98538.1"/>
    </source>
</evidence>
<dbReference type="InterPro" id="IPR014284">
    <property type="entry name" value="RNA_pol_sigma-70_dom"/>
</dbReference>
<dbReference type="OrthoDB" id="6023540at2"/>
<reference evidence="2 3" key="2">
    <citation type="submission" date="2018-03" db="EMBL/GenBank/DDBJ databases">
        <authorList>
            <person name="Keele B.F."/>
        </authorList>
    </citation>
    <scope>NUCLEOTIDE SEQUENCE [LARGE SCALE GENOMIC DNA]</scope>
    <source>
        <strain evidence="2 3">D13</strain>
    </source>
</reference>
<sequence length="190" mass="21190">MSAPDESGAAKTPLSARDEALWSEHIHGVLRDIAERHLRRESPTITFTPTDLVHEAYLRLSSLHMGFADRQHFVRLASTQMRRLLVEHARRKHSQKRGEGPIVVTLSHADASADTGGLRVIELDLLLTDLARADERKARIAELHYFGGFSQAETAEALDISEATVVRDLRFLRGWLAMQLDARVDPAAPA</sequence>
<dbReference type="InterPro" id="IPR036388">
    <property type="entry name" value="WH-like_DNA-bd_sf"/>
</dbReference>
<dbReference type="AlphaFoldDB" id="A0A2P1PUL9"/>
<evidence type="ECO:0000259" key="1">
    <source>
        <dbReference type="Pfam" id="PF07638"/>
    </source>
</evidence>
<dbReference type="Gene3D" id="1.10.10.10">
    <property type="entry name" value="Winged helix-like DNA-binding domain superfamily/Winged helix DNA-binding domain"/>
    <property type="match status" value="1"/>
</dbReference>
<dbReference type="InterPro" id="IPR011517">
    <property type="entry name" value="RNA_pol_sigma70_ECF-like"/>
</dbReference>
<keyword evidence="3" id="KW-1185">Reference proteome</keyword>
<dbReference type="GO" id="GO:0006352">
    <property type="term" value="P:DNA-templated transcription initiation"/>
    <property type="evidence" value="ECO:0007669"/>
    <property type="project" value="InterPro"/>
</dbReference>
<feature type="domain" description="RNA polymerase sigma-70 ECF-like HTH" evidence="1">
    <location>
        <begin position="19"/>
        <end position="181"/>
    </location>
</feature>
<protein>
    <submittedName>
        <fullName evidence="2">RNA polymerase subunit sigma-24</fullName>
    </submittedName>
</protein>
<dbReference type="RefSeq" id="WP_106892459.1">
    <property type="nucleotide sequence ID" value="NZ_CP027860.1"/>
</dbReference>
<organism evidence="2 3">
    <name type="scientific">Ahniella affigens</name>
    <dbReference type="NCBI Taxonomy" id="2021234"/>
    <lineage>
        <taxon>Bacteria</taxon>
        <taxon>Pseudomonadati</taxon>
        <taxon>Pseudomonadota</taxon>
        <taxon>Gammaproteobacteria</taxon>
        <taxon>Lysobacterales</taxon>
        <taxon>Rhodanobacteraceae</taxon>
        <taxon>Ahniella</taxon>
    </lineage>
</organism>
<dbReference type="Pfam" id="PF07638">
    <property type="entry name" value="Sigma70_ECF"/>
    <property type="match status" value="1"/>
</dbReference>
<dbReference type="Proteomes" id="UP000241074">
    <property type="component" value="Chromosome"/>
</dbReference>
<reference evidence="2 3" key="1">
    <citation type="submission" date="2018-03" db="EMBL/GenBank/DDBJ databases">
        <title>Ahniella affigens gen. nov., sp. nov., a gammaproteobacterium isolated from sandy soil near a stream.</title>
        <authorList>
            <person name="Ko Y."/>
            <person name="Kim J.-H."/>
        </authorList>
    </citation>
    <scope>NUCLEOTIDE SEQUENCE [LARGE SCALE GENOMIC DNA]</scope>
    <source>
        <strain evidence="2 3">D13</strain>
    </source>
</reference>
<gene>
    <name evidence="2" type="ORF">C7S18_15685</name>
</gene>
<dbReference type="InterPro" id="IPR013324">
    <property type="entry name" value="RNA_pol_sigma_r3/r4-like"/>
</dbReference>
<accession>A0A2P1PUL9</accession>
<dbReference type="KEGG" id="xba:C7S18_15685"/>
<name>A0A2P1PUL9_9GAMM</name>
<dbReference type="InterPro" id="IPR053812">
    <property type="entry name" value="HTH_Sigma70_ECF-like"/>
</dbReference>
<dbReference type="GO" id="GO:0003700">
    <property type="term" value="F:DNA-binding transcription factor activity"/>
    <property type="evidence" value="ECO:0007669"/>
    <property type="project" value="InterPro"/>
</dbReference>
<dbReference type="NCBIfam" id="TIGR02937">
    <property type="entry name" value="sigma70-ECF"/>
    <property type="match status" value="1"/>
</dbReference>